<dbReference type="PIRSF" id="PIRSF006162">
    <property type="entry name" value="PgpA"/>
    <property type="match status" value="1"/>
</dbReference>
<gene>
    <name evidence="3" type="ORF">IDJ75_14540</name>
</gene>
<evidence type="ECO:0000256" key="1">
    <source>
        <dbReference type="SAM" id="Phobius"/>
    </source>
</evidence>
<evidence type="ECO:0000313" key="3">
    <source>
        <dbReference type="EMBL" id="MBD1386501.1"/>
    </source>
</evidence>
<dbReference type="Proteomes" id="UP000618754">
    <property type="component" value="Unassembled WGS sequence"/>
</dbReference>
<dbReference type="CDD" id="cd06971">
    <property type="entry name" value="PgpA"/>
    <property type="match status" value="1"/>
</dbReference>
<evidence type="ECO:0000259" key="2">
    <source>
        <dbReference type="Pfam" id="PF04608"/>
    </source>
</evidence>
<reference evidence="3 4" key="1">
    <citation type="submission" date="2020-09" db="EMBL/GenBank/DDBJ databases">
        <title>Novel species of Mucilaginibacter isolated from a glacier on the Tibetan Plateau.</title>
        <authorList>
            <person name="Liu Q."/>
            <person name="Xin Y.-H."/>
        </authorList>
    </citation>
    <scope>NUCLEOTIDE SEQUENCE [LARGE SCALE GENOMIC DNA]</scope>
    <source>
        <strain evidence="3 4">CGMCC 1.13878</strain>
    </source>
</reference>
<dbReference type="PANTHER" id="PTHR36305:SF1">
    <property type="entry name" value="PHOSPHATIDYLGLYCEROPHOSPHATASE A"/>
    <property type="match status" value="1"/>
</dbReference>
<dbReference type="EMBL" id="JACWMW010000003">
    <property type="protein sequence ID" value="MBD1386501.1"/>
    <property type="molecule type" value="Genomic_DNA"/>
</dbReference>
<dbReference type="InterPro" id="IPR007686">
    <property type="entry name" value="YutG/PgpA"/>
</dbReference>
<feature type="transmembrane region" description="Helical" evidence="1">
    <location>
        <begin position="42"/>
        <end position="59"/>
    </location>
</feature>
<sequence length="163" mass="17958">MNKLIASIFGIGYVKGGGTLAAIVTCPFIWLMWQQPFLQSPWYLVGVTVIITLLGIYVGDKVEPFWGKDSYRVVIDEVAGMLVTMLFIPPNLYYLLIGLVLFRFFDIVKPLGIRKMENLPGGTGVMMDDVLAGVYGNIVLQVIVFLVVKFYGNASIDVSIGIG</sequence>
<keyword evidence="1" id="KW-0812">Transmembrane</keyword>
<dbReference type="Pfam" id="PF04608">
    <property type="entry name" value="PgpA"/>
    <property type="match status" value="1"/>
</dbReference>
<proteinExistence type="predicted"/>
<comment type="caution">
    <text evidence="3">The sequence shown here is derived from an EMBL/GenBank/DDBJ whole genome shotgun (WGS) entry which is preliminary data.</text>
</comment>
<dbReference type="SUPFAM" id="SSF101307">
    <property type="entry name" value="YutG-like"/>
    <property type="match status" value="1"/>
</dbReference>
<dbReference type="InterPro" id="IPR036681">
    <property type="entry name" value="PgpA-like_sf"/>
</dbReference>
<dbReference type="InterPro" id="IPR026037">
    <property type="entry name" value="PgpA"/>
</dbReference>
<feature type="transmembrane region" description="Helical" evidence="1">
    <location>
        <begin position="126"/>
        <end position="148"/>
    </location>
</feature>
<keyword evidence="1" id="KW-1133">Transmembrane helix</keyword>
<name>A0ABR7X7G3_9SPHI</name>
<organism evidence="3 4">
    <name type="scientific">Mucilaginibacter rigui</name>
    <dbReference type="NCBI Taxonomy" id="534635"/>
    <lineage>
        <taxon>Bacteria</taxon>
        <taxon>Pseudomonadati</taxon>
        <taxon>Bacteroidota</taxon>
        <taxon>Sphingobacteriia</taxon>
        <taxon>Sphingobacteriales</taxon>
        <taxon>Sphingobacteriaceae</taxon>
        <taxon>Mucilaginibacter</taxon>
    </lineage>
</organism>
<accession>A0ABR7X7G3</accession>
<evidence type="ECO:0000313" key="4">
    <source>
        <dbReference type="Proteomes" id="UP000618754"/>
    </source>
</evidence>
<keyword evidence="4" id="KW-1185">Reference proteome</keyword>
<feature type="transmembrane region" description="Helical" evidence="1">
    <location>
        <begin position="6"/>
        <end position="30"/>
    </location>
</feature>
<feature type="transmembrane region" description="Helical" evidence="1">
    <location>
        <begin position="79"/>
        <end position="105"/>
    </location>
</feature>
<keyword evidence="1" id="KW-0472">Membrane</keyword>
<feature type="domain" description="YutG/PgpA" evidence="2">
    <location>
        <begin position="4"/>
        <end position="143"/>
    </location>
</feature>
<dbReference type="PANTHER" id="PTHR36305">
    <property type="entry name" value="PHOSPHATIDYLGLYCEROPHOSPHATASE A"/>
    <property type="match status" value="1"/>
</dbReference>
<protein>
    <submittedName>
        <fullName evidence="3">Phosphatidylglycerophosphatase A</fullName>
    </submittedName>
</protein>
<dbReference type="RefSeq" id="WP_191176347.1">
    <property type="nucleotide sequence ID" value="NZ_JACWMW010000003.1"/>
</dbReference>